<dbReference type="EMBL" id="CAJNOR010007605">
    <property type="protein sequence ID" value="CAF1620220.1"/>
    <property type="molecule type" value="Genomic_DNA"/>
</dbReference>
<name>A0A815W8M6_ADIRI</name>
<dbReference type="OrthoDB" id="10067360at2759"/>
<proteinExistence type="predicted"/>
<dbReference type="Proteomes" id="UP000663852">
    <property type="component" value="Unassembled WGS sequence"/>
</dbReference>
<protein>
    <submittedName>
        <fullName evidence="1">Uncharacterized protein</fullName>
    </submittedName>
</protein>
<dbReference type="EMBL" id="CAJNOJ010001091">
    <property type="protein sequence ID" value="CAF1542065.1"/>
    <property type="molecule type" value="Genomic_DNA"/>
</dbReference>
<organism evidence="1 4">
    <name type="scientific">Adineta ricciae</name>
    <name type="common">Rotifer</name>
    <dbReference type="NCBI Taxonomy" id="249248"/>
    <lineage>
        <taxon>Eukaryota</taxon>
        <taxon>Metazoa</taxon>
        <taxon>Spiralia</taxon>
        <taxon>Gnathifera</taxon>
        <taxon>Rotifera</taxon>
        <taxon>Eurotatoria</taxon>
        <taxon>Bdelloidea</taxon>
        <taxon>Adinetida</taxon>
        <taxon>Adinetidae</taxon>
        <taxon>Adineta</taxon>
    </lineage>
</organism>
<keyword evidence="3" id="KW-1185">Reference proteome</keyword>
<evidence type="ECO:0000313" key="4">
    <source>
        <dbReference type="Proteomes" id="UP000663852"/>
    </source>
</evidence>
<evidence type="ECO:0000313" key="1">
    <source>
        <dbReference type="EMBL" id="CAF1542065.1"/>
    </source>
</evidence>
<accession>A0A815W8M6</accession>
<dbReference type="Proteomes" id="UP000663828">
    <property type="component" value="Unassembled WGS sequence"/>
</dbReference>
<comment type="caution">
    <text evidence="1">The sequence shown here is derived from an EMBL/GenBank/DDBJ whole genome shotgun (WGS) entry which is preliminary data.</text>
</comment>
<reference evidence="1" key="1">
    <citation type="submission" date="2021-02" db="EMBL/GenBank/DDBJ databases">
        <authorList>
            <person name="Nowell W R."/>
        </authorList>
    </citation>
    <scope>NUCLEOTIDE SEQUENCE</scope>
</reference>
<evidence type="ECO:0000313" key="2">
    <source>
        <dbReference type="EMBL" id="CAF1620220.1"/>
    </source>
</evidence>
<dbReference type="AlphaFoldDB" id="A0A815W8M6"/>
<sequence length="138" mass="16126">MDAFMKKTSEHTHAPYPDRVHAMRVKNEIKGRSASSDETTSTILLDSLRAMQLDENGHLPLVFRQTDRGENFVLHEDDDSIVIFTCDKNLSVLKEYPHWFMDRTFNICSKSFYQLFTVHGMYSLQIIPFGICFTDWEK</sequence>
<gene>
    <name evidence="1" type="ORF">EDS130_LOCUS45394</name>
    <name evidence="2" type="ORF">XAT740_LOCUS50138</name>
</gene>
<evidence type="ECO:0000313" key="3">
    <source>
        <dbReference type="Proteomes" id="UP000663828"/>
    </source>
</evidence>